<accession>A0AAD4VM57</accession>
<protein>
    <submittedName>
        <fullName evidence="2">Uncharacterized protein</fullName>
    </submittedName>
</protein>
<evidence type="ECO:0000256" key="1">
    <source>
        <dbReference type="SAM" id="MobiDB-lite"/>
    </source>
</evidence>
<organism evidence="2 3">
    <name type="scientific">Prunus dulcis</name>
    <name type="common">Almond</name>
    <name type="synonym">Amygdalus dulcis</name>
    <dbReference type="NCBI Taxonomy" id="3755"/>
    <lineage>
        <taxon>Eukaryota</taxon>
        <taxon>Viridiplantae</taxon>
        <taxon>Streptophyta</taxon>
        <taxon>Embryophyta</taxon>
        <taxon>Tracheophyta</taxon>
        <taxon>Spermatophyta</taxon>
        <taxon>Magnoliopsida</taxon>
        <taxon>eudicotyledons</taxon>
        <taxon>Gunneridae</taxon>
        <taxon>Pentapetalae</taxon>
        <taxon>rosids</taxon>
        <taxon>fabids</taxon>
        <taxon>Rosales</taxon>
        <taxon>Rosaceae</taxon>
        <taxon>Amygdaloideae</taxon>
        <taxon>Amygdaleae</taxon>
        <taxon>Prunus</taxon>
    </lineage>
</organism>
<evidence type="ECO:0000313" key="2">
    <source>
        <dbReference type="EMBL" id="KAI5327635.1"/>
    </source>
</evidence>
<evidence type="ECO:0000313" key="3">
    <source>
        <dbReference type="Proteomes" id="UP001054821"/>
    </source>
</evidence>
<dbReference type="EMBL" id="JAJFAZ020000005">
    <property type="protein sequence ID" value="KAI5327635.1"/>
    <property type="molecule type" value="Genomic_DNA"/>
</dbReference>
<proteinExistence type="predicted"/>
<reference evidence="2 3" key="1">
    <citation type="journal article" date="2022" name="G3 (Bethesda)">
        <title>Whole-genome sequence and methylome profiling of the almond [Prunus dulcis (Mill.) D.A. Webb] cultivar 'Nonpareil'.</title>
        <authorList>
            <person name="D'Amico-Willman K.M."/>
            <person name="Ouma W.Z."/>
            <person name="Meulia T."/>
            <person name="Sideli G.M."/>
            <person name="Gradziel T.M."/>
            <person name="Fresnedo-Ramirez J."/>
        </authorList>
    </citation>
    <scope>NUCLEOTIDE SEQUENCE [LARGE SCALE GENOMIC DNA]</scope>
    <source>
        <strain evidence="2">Clone GOH B32 T37-40</strain>
    </source>
</reference>
<keyword evidence="3" id="KW-1185">Reference proteome</keyword>
<feature type="region of interest" description="Disordered" evidence="1">
    <location>
        <begin position="1"/>
        <end position="23"/>
    </location>
</feature>
<gene>
    <name evidence="2" type="ORF">L3X38_027031</name>
</gene>
<sequence>MSSESSEDYSGGNEPTLMGGSTIFGGGGRCGGLSWKSGRWHSGERWWRHHVDHGIMGGMALVDWKIRGTDSLSMR</sequence>
<name>A0AAD4VM57_PRUDU</name>
<dbReference type="AlphaFoldDB" id="A0AAD4VM57"/>
<comment type="caution">
    <text evidence="2">The sequence shown here is derived from an EMBL/GenBank/DDBJ whole genome shotgun (WGS) entry which is preliminary data.</text>
</comment>
<dbReference type="Proteomes" id="UP001054821">
    <property type="component" value="Chromosome 5"/>
</dbReference>